<organism evidence="2 3">
    <name type="scientific">Brachionus plicatilis</name>
    <name type="common">Marine rotifer</name>
    <name type="synonym">Brachionus muelleri</name>
    <dbReference type="NCBI Taxonomy" id="10195"/>
    <lineage>
        <taxon>Eukaryota</taxon>
        <taxon>Metazoa</taxon>
        <taxon>Spiralia</taxon>
        <taxon>Gnathifera</taxon>
        <taxon>Rotifera</taxon>
        <taxon>Eurotatoria</taxon>
        <taxon>Monogononta</taxon>
        <taxon>Pseudotrocha</taxon>
        <taxon>Ploima</taxon>
        <taxon>Brachionidae</taxon>
        <taxon>Brachionus</taxon>
    </lineage>
</organism>
<feature type="signal peptide" evidence="1">
    <location>
        <begin position="1"/>
        <end position="16"/>
    </location>
</feature>
<proteinExistence type="predicted"/>
<comment type="caution">
    <text evidence="2">The sequence shown here is derived from an EMBL/GenBank/DDBJ whole genome shotgun (WGS) entry which is preliminary data.</text>
</comment>
<evidence type="ECO:0000313" key="2">
    <source>
        <dbReference type="EMBL" id="RNA44752.1"/>
    </source>
</evidence>
<protein>
    <submittedName>
        <fullName evidence="2">Uncharacterized protein</fullName>
    </submittedName>
</protein>
<name>A0A3M7T9K8_BRAPC</name>
<evidence type="ECO:0000256" key="1">
    <source>
        <dbReference type="SAM" id="SignalP"/>
    </source>
</evidence>
<keyword evidence="1" id="KW-0732">Signal</keyword>
<dbReference type="EMBL" id="REGN01000060">
    <property type="protein sequence ID" value="RNA44752.1"/>
    <property type="molecule type" value="Genomic_DNA"/>
</dbReference>
<evidence type="ECO:0000313" key="3">
    <source>
        <dbReference type="Proteomes" id="UP000276133"/>
    </source>
</evidence>
<dbReference type="AlphaFoldDB" id="A0A3M7T9K8"/>
<accession>A0A3M7T9K8</accession>
<sequence>MLSIIIILLTERSSLGSVCINSAVREEKRQQTFIGDIIYKVFWVAKVGQIFRAILSAFIYTCLKLEKIFESKSHKIASKLKAKIKKENFKIKKKTKYIQSKFFLNCTIVFNFS</sequence>
<reference evidence="2 3" key="1">
    <citation type="journal article" date="2018" name="Sci. Rep.">
        <title>Genomic signatures of local adaptation to the degree of environmental predictability in rotifers.</title>
        <authorList>
            <person name="Franch-Gras L."/>
            <person name="Hahn C."/>
            <person name="Garcia-Roger E.M."/>
            <person name="Carmona M.J."/>
            <person name="Serra M."/>
            <person name="Gomez A."/>
        </authorList>
    </citation>
    <scope>NUCLEOTIDE SEQUENCE [LARGE SCALE GENOMIC DNA]</scope>
    <source>
        <strain evidence="2">HYR1</strain>
    </source>
</reference>
<keyword evidence="3" id="KW-1185">Reference proteome</keyword>
<dbReference type="Proteomes" id="UP000276133">
    <property type="component" value="Unassembled WGS sequence"/>
</dbReference>
<gene>
    <name evidence="2" type="ORF">BpHYR1_048014</name>
</gene>
<feature type="chain" id="PRO_5018047206" evidence="1">
    <location>
        <begin position="17"/>
        <end position="113"/>
    </location>
</feature>